<evidence type="ECO:0000256" key="1">
    <source>
        <dbReference type="SAM" id="Phobius"/>
    </source>
</evidence>
<evidence type="ECO:0000313" key="3">
    <source>
        <dbReference type="Proteomes" id="UP000240974"/>
    </source>
</evidence>
<organism evidence="2 3">
    <name type="scientific">Faecalibacillus intestinalis</name>
    <dbReference type="NCBI Taxonomy" id="1982626"/>
    <lineage>
        <taxon>Bacteria</taxon>
        <taxon>Bacillati</taxon>
        <taxon>Bacillota</taxon>
        <taxon>Erysipelotrichia</taxon>
        <taxon>Erysipelotrichales</taxon>
        <taxon>Coprobacillaceae</taxon>
        <taxon>Faecalibacillus</taxon>
    </lineage>
</organism>
<feature type="transmembrane region" description="Helical" evidence="1">
    <location>
        <begin position="126"/>
        <end position="143"/>
    </location>
</feature>
<reference evidence="2 3" key="1">
    <citation type="journal article" date="2019" name="Int. J. Syst. Evol. Microbiol.">
        <title>Faecalibacillus intestinalis gen. nov., sp. nov. and Faecalibacillus faecis sp. nov., isolated from human faeces.</title>
        <authorList>
            <person name="Seo B."/>
            <person name="Jeon K."/>
            <person name="Baek I."/>
            <person name="Lee Y.M."/>
            <person name="Baek K."/>
            <person name="Ko G."/>
        </authorList>
    </citation>
    <scope>NUCLEOTIDE SEQUENCE [LARGE SCALE GENOMIC DNA]</scope>
    <source>
        <strain evidence="2 3">SNUG30099</strain>
    </source>
</reference>
<evidence type="ECO:0000313" key="2">
    <source>
        <dbReference type="EMBL" id="PST36326.1"/>
    </source>
</evidence>
<keyword evidence="3" id="KW-1185">Reference proteome</keyword>
<sequence length="151" mass="18635">MNKERYLKLKKDFIVLYLARNGIMTFLITLFTFSLDLSNYYQISFPAIIPYIFFNNIFTLMYFCLLWIFNYLLFELFKIINDWYDENHYQTLKFMYHEHNYSISWMIYVIMAILLVIIQIVQLPTLFHIDAYLMFGFMILRSLKQIYKNRL</sequence>
<comment type="caution">
    <text evidence="2">The sequence shown here is derived from an EMBL/GenBank/DDBJ whole genome shotgun (WGS) entry which is preliminary data.</text>
</comment>
<keyword evidence="1" id="KW-1133">Transmembrane helix</keyword>
<feature type="transmembrane region" description="Helical" evidence="1">
    <location>
        <begin position="12"/>
        <end position="35"/>
    </location>
</feature>
<keyword evidence="1" id="KW-0812">Transmembrane</keyword>
<proteinExistence type="predicted"/>
<dbReference type="AlphaFoldDB" id="A0A2T3FM26"/>
<dbReference type="Proteomes" id="UP000240974">
    <property type="component" value="Unassembled WGS sequence"/>
</dbReference>
<name>A0A2T3FM26_9FIRM</name>
<feature type="transmembrane region" description="Helical" evidence="1">
    <location>
        <begin position="47"/>
        <end position="69"/>
    </location>
</feature>
<keyword evidence="1" id="KW-0472">Membrane</keyword>
<protein>
    <submittedName>
        <fullName evidence="2">Uncharacterized protein</fullName>
    </submittedName>
</protein>
<gene>
    <name evidence="2" type="ORF">C7U54_13075</name>
</gene>
<dbReference type="EMBL" id="PYLQ01000027">
    <property type="protein sequence ID" value="PST36326.1"/>
    <property type="molecule type" value="Genomic_DNA"/>
</dbReference>
<dbReference type="RefSeq" id="WP_107030592.1">
    <property type="nucleotide sequence ID" value="NZ_PYLQ01000027.1"/>
</dbReference>
<accession>A0A2T3FM26</accession>
<feature type="transmembrane region" description="Helical" evidence="1">
    <location>
        <begin position="103"/>
        <end position="120"/>
    </location>
</feature>